<evidence type="ECO:0000313" key="3">
    <source>
        <dbReference type="Proteomes" id="UP000770785"/>
    </source>
</evidence>
<sequence length="214" mass="24368">MIDYTQKMPFLQAIEQLVLTNKLVLYGRIDEVPEMEMKAVLKLLEERFVKEATGYPATAPAWDSAATGWAVKVVFHAAQLLMYRSHEADALAHYFPRFGQHRTAAAIISADICLRYLPTIVRHLEVIDVEDELILILKEILREWHYTGLLADLPPEPANLNLILENECLVRLYVDRVIETGNEVMAGREELRGMVLAVLGNHGATYWKELKLIS</sequence>
<comment type="caution">
    <text evidence="2">The sequence shown here is derived from an EMBL/GenBank/DDBJ whole genome shotgun (WGS) entry which is preliminary data.</text>
</comment>
<dbReference type="EMBL" id="JAATJH010000004">
    <property type="protein sequence ID" value="NJC27101.1"/>
    <property type="molecule type" value="Genomic_DNA"/>
</dbReference>
<protein>
    <recommendedName>
        <fullName evidence="1">MoxR-vWA-beta-propeller ternary system domain-containing protein</fullName>
    </recommendedName>
</protein>
<dbReference type="InterPro" id="IPR045549">
    <property type="entry name" value="bpX4"/>
</dbReference>
<name>A0ABX0XCT6_9BACT</name>
<evidence type="ECO:0000259" key="1">
    <source>
        <dbReference type="Pfam" id="PF19920"/>
    </source>
</evidence>
<proteinExistence type="predicted"/>
<evidence type="ECO:0000313" key="2">
    <source>
        <dbReference type="EMBL" id="NJC27101.1"/>
    </source>
</evidence>
<accession>A0ABX0XCT6</accession>
<organism evidence="2 3">
    <name type="scientific">Neolewinella antarctica</name>
    <dbReference type="NCBI Taxonomy" id="442734"/>
    <lineage>
        <taxon>Bacteria</taxon>
        <taxon>Pseudomonadati</taxon>
        <taxon>Bacteroidota</taxon>
        <taxon>Saprospiria</taxon>
        <taxon>Saprospirales</taxon>
        <taxon>Lewinellaceae</taxon>
        <taxon>Neolewinella</taxon>
    </lineage>
</organism>
<dbReference type="RefSeq" id="WP_168037902.1">
    <property type="nucleotide sequence ID" value="NZ_JAATJH010000004.1"/>
</dbReference>
<feature type="domain" description="MoxR-vWA-beta-propeller ternary system" evidence="1">
    <location>
        <begin position="10"/>
        <end position="210"/>
    </location>
</feature>
<gene>
    <name evidence="2" type="ORF">GGR27_002614</name>
</gene>
<dbReference type="Pfam" id="PF19920">
    <property type="entry name" value="bpX4"/>
    <property type="match status" value="1"/>
</dbReference>
<dbReference type="Proteomes" id="UP000770785">
    <property type="component" value="Unassembled WGS sequence"/>
</dbReference>
<keyword evidence="3" id="KW-1185">Reference proteome</keyword>
<reference evidence="2 3" key="1">
    <citation type="submission" date="2020-03" db="EMBL/GenBank/DDBJ databases">
        <title>Genomic Encyclopedia of Type Strains, Phase IV (KMG-IV): sequencing the most valuable type-strain genomes for metagenomic binning, comparative biology and taxonomic classification.</title>
        <authorList>
            <person name="Goeker M."/>
        </authorList>
    </citation>
    <scope>NUCLEOTIDE SEQUENCE [LARGE SCALE GENOMIC DNA]</scope>
    <source>
        <strain evidence="2 3">DSM 105096</strain>
    </source>
</reference>